<evidence type="ECO:0000313" key="2">
    <source>
        <dbReference type="EMBL" id="AIA56444.1"/>
    </source>
</evidence>
<dbReference type="RefSeq" id="WP_004869298.1">
    <property type="nucleotide sequence ID" value="NZ_CP005986.1"/>
</dbReference>
<proteinExistence type="predicted"/>
<feature type="chain" id="PRO_5001585374" evidence="1">
    <location>
        <begin position="29"/>
        <end position="452"/>
    </location>
</feature>
<name>A0A059ZUF8_ACICK</name>
<organism evidence="2 3">
    <name type="scientific">Acidithiobacillus caldus (strain ATCC 51756 / DSM 8584 / KU)</name>
    <dbReference type="NCBI Taxonomy" id="637389"/>
    <lineage>
        <taxon>Bacteria</taxon>
        <taxon>Pseudomonadati</taxon>
        <taxon>Pseudomonadota</taxon>
        <taxon>Acidithiobacillia</taxon>
        <taxon>Acidithiobacillales</taxon>
        <taxon>Acidithiobacillaceae</taxon>
        <taxon>Acidithiobacillus</taxon>
    </lineage>
</organism>
<accession>A0A059ZUF8</accession>
<feature type="signal peptide" evidence="1">
    <location>
        <begin position="1"/>
        <end position="28"/>
    </location>
</feature>
<dbReference type="Proteomes" id="UP000005522">
    <property type="component" value="Chromosome"/>
</dbReference>
<evidence type="ECO:0000313" key="3">
    <source>
        <dbReference type="Proteomes" id="UP000005522"/>
    </source>
</evidence>
<dbReference type="HOGENOM" id="CLU_604988_0_0_6"/>
<keyword evidence="1" id="KW-0732">Signal</keyword>
<dbReference type="EMBL" id="CP005986">
    <property type="protein sequence ID" value="AIA56444.1"/>
    <property type="molecule type" value="Genomic_DNA"/>
</dbReference>
<evidence type="ECO:0000256" key="1">
    <source>
        <dbReference type="SAM" id="SignalP"/>
    </source>
</evidence>
<gene>
    <name evidence="2" type="ORF">Acaty_c2600</name>
</gene>
<sequence>MKGIRKIRRNIQVLSWTLTALLPCAALAEHGLDLSIPKAAPPSALKIERKGAGDPYPEADALLRHNMARILDGDWQGLRAHDNSGAVYSGSYFHPDPRLQQMEDRLTAGLLKCQGMESQKFLPGVSLTDDLHDFVLSLSALQATLALRGQLFAPWGVRDWKALRWSTYLDADVSEGDGGLTYVQTRAQGFQRVVFFITTASPRQVHDAVVQLAALRGYEEVRFPKVPGVHVPPGLAVLKQPVTPHVFNNAALSVSTDEDRAEDRAEAATFKKLAAMKVDCLITDELGRSWLQTVNPVTGRRYELGDLRFGALVQGSAIPLGEKTEYFTNAHVADRLARERNMTPEQIVAERNALEERKLREAAKKAPHFRAHLEKSKELMLEAAAADKAYGETTPALRAEMRSALSRAGFSKQSIDYVDQLLAGVGEAAQRAADYARTYADYIARRLQSFWG</sequence>
<protein>
    <submittedName>
        <fullName evidence="2">Uncharacterized protein</fullName>
    </submittedName>
</protein>
<dbReference type="KEGG" id="acz:Acaty_c2600"/>
<dbReference type="AlphaFoldDB" id="A0A059ZUF8"/>
<reference evidence="2 3" key="1">
    <citation type="journal article" date="2009" name="J. Bacteriol.">
        <title>Draft genome sequence of the extremely acidophilic bacterium Acidithiobacillus caldus ATCC 51756 reveals metabolic versatility in the genus Acidithiobacillus.</title>
        <authorList>
            <person name="Valdes J."/>
            <person name="Quatrini R."/>
            <person name="Hallberg K."/>
            <person name="Dopson M."/>
            <person name="Valenzuela P.D."/>
            <person name="Holmes D.S."/>
        </authorList>
    </citation>
    <scope>NUCLEOTIDE SEQUENCE [LARGE SCALE GENOMIC DNA]</scope>
    <source>
        <strain evidence="3">ATCC 51756 / DSM 8584 / KU</strain>
    </source>
</reference>